<evidence type="ECO:0000256" key="1">
    <source>
        <dbReference type="SAM" id="MobiDB-lite"/>
    </source>
</evidence>
<accession>A0A2T7C7H9</accession>
<sequence>MMLEHVASKKKLRLLMSRNQEQEQHVNITLLKRPREYEPHDDSVDDDTLGSDESVDAYKDWLKEEGSGTDLRDDYTDVTIKTYTEWLREQGHLKQISNSFFLWYLSYKGKDQPTPVHDESNASSATPPEEWPPHARKQKQTTGGKRVGRGSLKGIAAMAKRLKSRFQKLKIEFSATLAGPCGPYWRTFVDEVVMFTRLRTPLIGVKHWNDVNEQVKNDIAESVMNVWDIKDTGDSKNNIWKIDKEHYKGW</sequence>
<dbReference type="OrthoDB" id="696112at2759"/>
<feature type="region of interest" description="Disordered" evidence="1">
    <location>
        <begin position="113"/>
        <end position="150"/>
    </location>
</feature>
<evidence type="ECO:0000313" key="3">
    <source>
        <dbReference type="Proteomes" id="UP000244336"/>
    </source>
</evidence>
<organism evidence="2 3">
    <name type="scientific">Panicum hallii var. hallii</name>
    <dbReference type="NCBI Taxonomy" id="1504633"/>
    <lineage>
        <taxon>Eukaryota</taxon>
        <taxon>Viridiplantae</taxon>
        <taxon>Streptophyta</taxon>
        <taxon>Embryophyta</taxon>
        <taxon>Tracheophyta</taxon>
        <taxon>Spermatophyta</taxon>
        <taxon>Magnoliopsida</taxon>
        <taxon>Liliopsida</taxon>
        <taxon>Poales</taxon>
        <taxon>Poaceae</taxon>
        <taxon>PACMAD clade</taxon>
        <taxon>Panicoideae</taxon>
        <taxon>Panicodae</taxon>
        <taxon>Paniceae</taxon>
        <taxon>Panicinae</taxon>
        <taxon>Panicum</taxon>
        <taxon>Panicum sect. Panicum</taxon>
    </lineage>
</organism>
<dbReference type="Gramene" id="PUZ39300">
    <property type="protein sequence ID" value="PUZ39300"/>
    <property type="gene ID" value="GQ55_9G280800"/>
</dbReference>
<dbReference type="EMBL" id="CM009757">
    <property type="protein sequence ID" value="PUZ39300.1"/>
    <property type="molecule type" value="Genomic_DNA"/>
</dbReference>
<gene>
    <name evidence="2" type="ORF">GQ55_9G280800</name>
</gene>
<name>A0A2T7C7H9_9POAL</name>
<evidence type="ECO:0000313" key="2">
    <source>
        <dbReference type="EMBL" id="PUZ39300.1"/>
    </source>
</evidence>
<protein>
    <submittedName>
        <fullName evidence="2">Uncharacterized protein</fullName>
    </submittedName>
</protein>
<reference evidence="2 3" key="1">
    <citation type="submission" date="2018-04" db="EMBL/GenBank/DDBJ databases">
        <title>WGS assembly of Panicum hallii var. hallii HAL2.</title>
        <authorList>
            <person name="Lovell J."/>
            <person name="Jenkins J."/>
            <person name="Lowry D."/>
            <person name="Mamidi S."/>
            <person name="Sreedasyam A."/>
            <person name="Weng X."/>
            <person name="Barry K."/>
            <person name="Bonette J."/>
            <person name="Campitelli B."/>
            <person name="Daum C."/>
            <person name="Gordon S."/>
            <person name="Gould B."/>
            <person name="Lipzen A."/>
            <person name="MacQueen A."/>
            <person name="Palacio-Mejia J."/>
            <person name="Plott C."/>
            <person name="Shakirov E."/>
            <person name="Shu S."/>
            <person name="Yoshinaga Y."/>
            <person name="Zane M."/>
            <person name="Rokhsar D."/>
            <person name="Grimwood J."/>
            <person name="Schmutz J."/>
            <person name="Juenger T."/>
        </authorList>
    </citation>
    <scope>NUCLEOTIDE SEQUENCE [LARGE SCALE GENOMIC DNA]</scope>
    <source>
        <strain evidence="3">cv. HAL2</strain>
    </source>
</reference>
<dbReference type="AlphaFoldDB" id="A0A2T7C7H9"/>
<proteinExistence type="predicted"/>
<keyword evidence="3" id="KW-1185">Reference proteome</keyword>
<dbReference type="Proteomes" id="UP000244336">
    <property type="component" value="Chromosome 9"/>
</dbReference>